<gene>
    <name evidence="1" type="ORF">DF168_00256</name>
</gene>
<evidence type="ECO:0000313" key="1">
    <source>
        <dbReference type="EMBL" id="AWT59080.1"/>
    </source>
</evidence>
<evidence type="ECO:0000313" key="2">
    <source>
        <dbReference type="Proteomes" id="UP000247465"/>
    </source>
</evidence>
<reference evidence="1 2" key="1">
    <citation type="submission" date="2018-06" db="EMBL/GenBank/DDBJ databases">
        <title>Draft Genome Sequence of a Novel Marine Bacterium Related to the Verrucomicrobia.</title>
        <authorList>
            <person name="Vosseberg J."/>
            <person name="Martijn J."/>
            <person name="Ettema T.J.G."/>
        </authorList>
    </citation>
    <scope>NUCLEOTIDE SEQUENCE [LARGE SCALE GENOMIC DNA]</scope>
    <source>
        <strain evidence="1">TARA_B100001123</strain>
    </source>
</reference>
<accession>A0A2Z4AKE2</accession>
<dbReference type="AlphaFoldDB" id="A0A2Z4AKE2"/>
<sequence length="49" mass="5468">MSTGSKVSPEEGAIDLRLESFCKVERLFACSTVLVLRYFGFELKGILVK</sequence>
<dbReference type="KEGG" id="mtar:DF168_00256"/>
<proteinExistence type="predicted"/>
<dbReference type="EMBL" id="CP029803">
    <property type="protein sequence ID" value="AWT59080.1"/>
    <property type="molecule type" value="Genomic_DNA"/>
</dbReference>
<protein>
    <submittedName>
        <fullName evidence="1">Uncharacterized protein</fullName>
    </submittedName>
</protein>
<organism evidence="1 2">
    <name type="scientific">Candidatus Moanibacter tarae</name>
    <dbReference type="NCBI Taxonomy" id="2200854"/>
    <lineage>
        <taxon>Bacteria</taxon>
        <taxon>Pseudomonadati</taxon>
        <taxon>Verrucomicrobiota</taxon>
        <taxon>Opitutia</taxon>
        <taxon>Puniceicoccales</taxon>
        <taxon>Puniceicoccales incertae sedis</taxon>
        <taxon>Candidatus Moanibacter</taxon>
    </lineage>
</organism>
<dbReference type="Proteomes" id="UP000247465">
    <property type="component" value="Chromosome"/>
</dbReference>
<name>A0A2Z4AKE2_9BACT</name>